<sequence length="197" mass="22284">MRKSQEIISTKESDTKNLIILSKGKLFGNKLSSWEQTVAGYGVRGKNPVCWNKLRLTLEVCGKELSSFKLTGVSLRVCGNELSSLEKTGGWYGEFVRMKPVHWNVLGARLRSSCERAQFITTNYCEFLTLFTSKAHEKFCGHKAEHENFQNAELKIPLGPLHLIFTIFYSPKHLLAFKNWDVGSKITFFAPSSSLSN</sequence>
<keyword evidence="2" id="KW-1185">Reference proteome</keyword>
<proteinExistence type="predicted"/>
<dbReference type="Proteomes" id="UP000823775">
    <property type="component" value="Unassembled WGS sequence"/>
</dbReference>
<organism evidence="1 2">
    <name type="scientific">Datura stramonium</name>
    <name type="common">Jimsonweed</name>
    <name type="synonym">Common thornapple</name>
    <dbReference type="NCBI Taxonomy" id="4076"/>
    <lineage>
        <taxon>Eukaryota</taxon>
        <taxon>Viridiplantae</taxon>
        <taxon>Streptophyta</taxon>
        <taxon>Embryophyta</taxon>
        <taxon>Tracheophyta</taxon>
        <taxon>Spermatophyta</taxon>
        <taxon>Magnoliopsida</taxon>
        <taxon>eudicotyledons</taxon>
        <taxon>Gunneridae</taxon>
        <taxon>Pentapetalae</taxon>
        <taxon>asterids</taxon>
        <taxon>lamiids</taxon>
        <taxon>Solanales</taxon>
        <taxon>Solanaceae</taxon>
        <taxon>Solanoideae</taxon>
        <taxon>Datureae</taxon>
        <taxon>Datura</taxon>
    </lineage>
</organism>
<gene>
    <name evidence="1" type="ORF">HAX54_026811</name>
</gene>
<evidence type="ECO:0000313" key="2">
    <source>
        <dbReference type="Proteomes" id="UP000823775"/>
    </source>
</evidence>
<dbReference type="EMBL" id="JACEIK010000326">
    <property type="protein sequence ID" value="MCD7455028.1"/>
    <property type="molecule type" value="Genomic_DNA"/>
</dbReference>
<comment type="caution">
    <text evidence="1">The sequence shown here is derived from an EMBL/GenBank/DDBJ whole genome shotgun (WGS) entry which is preliminary data.</text>
</comment>
<reference evidence="1 2" key="1">
    <citation type="journal article" date="2021" name="BMC Genomics">
        <title>Datura genome reveals duplications of psychoactive alkaloid biosynthetic genes and high mutation rate following tissue culture.</title>
        <authorList>
            <person name="Rajewski A."/>
            <person name="Carter-House D."/>
            <person name="Stajich J."/>
            <person name="Litt A."/>
        </authorList>
    </citation>
    <scope>NUCLEOTIDE SEQUENCE [LARGE SCALE GENOMIC DNA]</scope>
    <source>
        <strain evidence="1">AR-01</strain>
    </source>
</reference>
<evidence type="ECO:0000313" key="1">
    <source>
        <dbReference type="EMBL" id="MCD7455028.1"/>
    </source>
</evidence>
<protein>
    <submittedName>
        <fullName evidence="1">Uncharacterized protein</fullName>
    </submittedName>
</protein>
<accession>A0ABS8S879</accession>
<name>A0ABS8S879_DATST</name>